<keyword evidence="17" id="KW-1208">Phospholipid metabolism</keyword>
<comment type="caution">
    <text evidence="21">The sequence shown here is derived from an EMBL/GenBank/DDBJ whole genome shotgun (WGS) entry which is preliminary data.</text>
</comment>
<evidence type="ECO:0000256" key="20">
    <source>
        <dbReference type="SAM" id="Phobius"/>
    </source>
</evidence>
<reference evidence="21 22" key="1">
    <citation type="submission" date="2020-06" db="EMBL/GenBank/DDBJ databases">
        <title>Actinomadura xiongansis sp. nov., isolated from soil of Baiyangdian.</title>
        <authorList>
            <person name="Zhang X."/>
        </authorList>
    </citation>
    <scope>NUCLEOTIDE SEQUENCE [LARGE SCALE GENOMIC DNA]</scope>
    <source>
        <strain evidence="21 22">HBUM206468</strain>
    </source>
</reference>
<evidence type="ECO:0000313" key="22">
    <source>
        <dbReference type="Proteomes" id="UP000805614"/>
    </source>
</evidence>
<evidence type="ECO:0000256" key="18">
    <source>
        <dbReference type="RuleBase" id="RU003938"/>
    </source>
</evidence>
<evidence type="ECO:0000256" key="1">
    <source>
        <dbReference type="ARBA" id="ARBA00001698"/>
    </source>
</evidence>
<evidence type="ECO:0000256" key="16">
    <source>
        <dbReference type="ARBA" id="ARBA00023209"/>
    </source>
</evidence>
<dbReference type="Pfam" id="PF01148">
    <property type="entry name" value="CTP_transf_1"/>
    <property type="match status" value="1"/>
</dbReference>
<dbReference type="PANTHER" id="PTHR46382:SF1">
    <property type="entry name" value="PHOSPHATIDATE CYTIDYLYLTRANSFERASE"/>
    <property type="match status" value="1"/>
</dbReference>
<keyword evidence="12 18" id="KW-0548">Nucleotidyltransferase</keyword>
<proteinExistence type="inferred from homology"/>
<evidence type="ECO:0000256" key="6">
    <source>
        <dbReference type="ARBA" id="ARBA00012487"/>
    </source>
</evidence>
<comment type="catalytic activity">
    <reaction evidence="1 18">
        <text>a 1,2-diacyl-sn-glycero-3-phosphate + CTP + H(+) = a CDP-1,2-diacyl-sn-glycerol + diphosphate</text>
        <dbReference type="Rhea" id="RHEA:16229"/>
        <dbReference type="ChEBI" id="CHEBI:15378"/>
        <dbReference type="ChEBI" id="CHEBI:33019"/>
        <dbReference type="ChEBI" id="CHEBI:37563"/>
        <dbReference type="ChEBI" id="CHEBI:58332"/>
        <dbReference type="ChEBI" id="CHEBI:58608"/>
        <dbReference type="EC" id="2.7.7.41"/>
    </reaction>
</comment>
<feature type="transmembrane region" description="Helical" evidence="20">
    <location>
        <begin position="171"/>
        <end position="191"/>
    </location>
</feature>
<keyword evidence="11 18" id="KW-0812">Transmembrane</keyword>
<keyword evidence="8" id="KW-1003">Cell membrane</keyword>
<feature type="transmembrane region" description="Helical" evidence="20">
    <location>
        <begin position="203"/>
        <end position="224"/>
    </location>
</feature>
<keyword evidence="22" id="KW-1185">Reference proteome</keyword>
<evidence type="ECO:0000256" key="5">
    <source>
        <dbReference type="ARBA" id="ARBA00010185"/>
    </source>
</evidence>
<dbReference type="PROSITE" id="PS01315">
    <property type="entry name" value="CDS"/>
    <property type="match status" value="1"/>
</dbReference>
<dbReference type="PANTHER" id="PTHR46382">
    <property type="entry name" value="PHOSPHATIDATE CYTIDYLYLTRANSFERASE"/>
    <property type="match status" value="1"/>
</dbReference>
<evidence type="ECO:0000256" key="4">
    <source>
        <dbReference type="ARBA" id="ARBA00005189"/>
    </source>
</evidence>
<gene>
    <name evidence="21" type="ORF">HKK74_01740</name>
</gene>
<evidence type="ECO:0000256" key="17">
    <source>
        <dbReference type="ARBA" id="ARBA00023264"/>
    </source>
</evidence>
<feature type="transmembrane region" description="Helical" evidence="20">
    <location>
        <begin position="230"/>
        <end position="250"/>
    </location>
</feature>
<accession>A0ABR7LHA4</accession>
<evidence type="ECO:0000256" key="15">
    <source>
        <dbReference type="ARBA" id="ARBA00023136"/>
    </source>
</evidence>
<comment type="subcellular location">
    <subcellularLocation>
        <location evidence="2">Cell membrane</location>
        <topology evidence="2">Multi-pass membrane protein</topology>
    </subcellularLocation>
</comment>
<dbReference type="GO" id="GO:0016779">
    <property type="term" value="F:nucleotidyltransferase activity"/>
    <property type="evidence" value="ECO:0007669"/>
    <property type="project" value="UniProtKB-KW"/>
</dbReference>
<keyword evidence="13 20" id="KW-1133">Transmembrane helix</keyword>
<dbReference type="InterPro" id="IPR000374">
    <property type="entry name" value="PC_trans"/>
</dbReference>
<dbReference type="EMBL" id="JABVEC010000001">
    <property type="protein sequence ID" value="MBC6464227.1"/>
    <property type="molecule type" value="Genomic_DNA"/>
</dbReference>
<keyword evidence="15 20" id="KW-0472">Membrane</keyword>
<keyword evidence="9" id="KW-0444">Lipid biosynthesis</keyword>
<feature type="region of interest" description="Disordered" evidence="19">
    <location>
        <begin position="1"/>
        <end position="34"/>
    </location>
</feature>
<dbReference type="EC" id="2.7.7.41" evidence="6 18"/>
<evidence type="ECO:0000256" key="19">
    <source>
        <dbReference type="SAM" id="MobiDB-lite"/>
    </source>
</evidence>
<evidence type="ECO:0000256" key="12">
    <source>
        <dbReference type="ARBA" id="ARBA00022695"/>
    </source>
</evidence>
<evidence type="ECO:0000256" key="13">
    <source>
        <dbReference type="ARBA" id="ARBA00022989"/>
    </source>
</evidence>
<name>A0ABR7LHA4_9ACTN</name>
<keyword evidence="10 18" id="KW-0808">Transferase</keyword>
<feature type="compositionally biased region" description="Basic and acidic residues" evidence="19">
    <location>
        <begin position="16"/>
        <end position="26"/>
    </location>
</feature>
<evidence type="ECO:0000256" key="11">
    <source>
        <dbReference type="ARBA" id="ARBA00022692"/>
    </source>
</evidence>
<evidence type="ECO:0000256" key="14">
    <source>
        <dbReference type="ARBA" id="ARBA00023098"/>
    </source>
</evidence>
<comment type="similarity">
    <text evidence="5 18">Belongs to the CDS family.</text>
</comment>
<evidence type="ECO:0000256" key="10">
    <source>
        <dbReference type="ARBA" id="ARBA00022679"/>
    </source>
</evidence>
<protein>
    <recommendedName>
        <fullName evidence="7 18">Phosphatidate cytidylyltransferase</fullName>
        <ecNumber evidence="6 18">2.7.7.41</ecNumber>
    </recommendedName>
</protein>
<evidence type="ECO:0000256" key="8">
    <source>
        <dbReference type="ARBA" id="ARBA00022475"/>
    </source>
</evidence>
<comment type="pathway">
    <text evidence="4">Lipid metabolism.</text>
</comment>
<evidence type="ECO:0000313" key="21">
    <source>
        <dbReference type="EMBL" id="MBC6464227.1"/>
    </source>
</evidence>
<dbReference type="Proteomes" id="UP000805614">
    <property type="component" value="Unassembled WGS sequence"/>
</dbReference>
<keyword evidence="14" id="KW-0443">Lipid metabolism</keyword>
<evidence type="ECO:0000256" key="3">
    <source>
        <dbReference type="ARBA" id="ARBA00005119"/>
    </source>
</evidence>
<evidence type="ECO:0000256" key="2">
    <source>
        <dbReference type="ARBA" id="ARBA00004651"/>
    </source>
</evidence>
<keyword evidence="16" id="KW-0594">Phospholipid biosynthesis</keyword>
<feature type="transmembrane region" description="Helical" evidence="20">
    <location>
        <begin position="60"/>
        <end position="77"/>
    </location>
</feature>
<organism evidence="21 22">
    <name type="scientific">Actinomadura alba</name>
    <dbReference type="NCBI Taxonomy" id="406431"/>
    <lineage>
        <taxon>Bacteria</taxon>
        <taxon>Bacillati</taxon>
        <taxon>Actinomycetota</taxon>
        <taxon>Actinomycetes</taxon>
        <taxon>Streptosporangiales</taxon>
        <taxon>Thermomonosporaceae</taxon>
        <taxon>Actinomadura</taxon>
    </lineage>
</organism>
<sequence length="296" mass="31073">MEQAREPDPSGEDSQESAKADGDRPPGKKRGPGRNLPIAIGVGLGLGTLVVVSLYTRKEIFLLVLVVFLTLALRELTDALATRGIRVPLIPVAVGNLAMLVCAYVYGAEGLIGAFALTGLVLLIWRMAAGAEDYVRDVTAGVFTVAYIPFLGGFAALLLEPGDGAERIVAFIAITAASDIGGFFAGTFLGRHKLAPAISPKKTWEGLAGSALACMLVGAWLLPWLLDARIWQGAVLGAAVVCSATLGDLIESMIKRDLGVKDLGTLLPEHGGVMDRLDSLLVSAPVVWIALQIYGL</sequence>
<feature type="transmembrane region" description="Helical" evidence="20">
    <location>
        <begin position="140"/>
        <end position="159"/>
    </location>
</feature>
<comment type="pathway">
    <text evidence="3 18">Phospholipid metabolism; CDP-diacylglycerol biosynthesis; CDP-diacylglycerol from sn-glycerol 3-phosphate: step 3/3.</text>
</comment>
<evidence type="ECO:0000256" key="9">
    <source>
        <dbReference type="ARBA" id="ARBA00022516"/>
    </source>
</evidence>
<feature type="transmembrane region" description="Helical" evidence="20">
    <location>
        <begin position="112"/>
        <end position="128"/>
    </location>
</feature>
<evidence type="ECO:0000256" key="7">
    <source>
        <dbReference type="ARBA" id="ARBA00019373"/>
    </source>
</evidence>
<feature type="transmembrane region" description="Helical" evidence="20">
    <location>
        <begin position="36"/>
        <end position="54"/>
    </location>
</feature>